<evidence type="ECO:0000256" key="9">
    <source>
        <dbReference type="SAM" id="Phobius"/>
    </source>
</evidence>
<evidence type="ECO:0000313" key="11">
    <source>
        <dbReference type="Proteomes" id="UP000470082"/>
    </source>
</evidence>
<keyword evidence="3" id="KW-0285">Flavoprotein</keyword>
<reference evidence="10 11" key="1">
    <citation type="submission" date="2019-08" db="EMBL/GenBank/DDBJ databases">
        <title>In-depth cultivation of the pig gut microbiome towards novel bacterial diversity and tailored functional studies.</title>
        <authorList>
            <person name="Wylensek D."/>
            <person name="Hitch T.C.A."/>
            <person name="Clavel T."/>
        </authorList>
    </citation>
    <scope>NUCLEOTIDE SEQUENCE [LARGE SCALE GENOMIC DNA]</scope>
    <source>
        <strain evidence="10 11">LKV-178-WT-2G</strain>
    </source>
</reference>
<keyword evidence="4" id="KW-0288">FMN</keyword>
<evidence type="ECO:0000256" key="7">
    <source>
        <dbReference type="ARBA" id="ARBA00022989"/>
    </source>
</evidence>
<dbReference type="InterPro" id="IPR004338">
    <property type="entry name" value="NqrB/RnfD"/>
</dbReference>
<comment type="caution">
    <text evidence="10">The sequence shown here is derived from an EMBL/GenBank/DDBJ whole genome shotgun (WGS) entry which is preliminary data.</text>
</comment>
<keyword evidence="2" id="KW-0597">Phosphoprotein</keyword>
<dbReference type="GO" id="GO:0005886">
    <property type="term" value="C:plasma membrane"/>
    <property type="evidence" value="ECO:0007669"/>
    <property type="project" value="TreeGrafter"/>
</dbReference>
<feature type="transmembrane region" description="Helical" evidence="9">
    <location>
        <begin position="47"/>
        <end position="68"/>
    </location>
</feature>
<keyword evidence="7 9" id="KW-1133">Transmembrane helix</keyword>
<evidence type="ECO:0000256" key="4">
    <source>
        <dbReference type="ARBA" id="ARBA00022643"/>
    </source>
</evidence>
<feature type="transmembrane region" description="Helical" evidence="9">
    <location>
        <begin position="199"/>
        <end position="217"/>
    </location>
</feature>
<keyword evidence="11" id="KW-1185">Reference proteome</keyword>
<dbReference type="Proteomes" id="UP000470082">
    <property type="component" value="Unassembled WGS sequence"/>
</dbReference>
<protein>
    <submittedName>
        <fullName evidence="10">RnfABCDGE type electron transport complex subunit D</fullName>
    </submittedName>
</protein>
<evidence type="ECO:0000256" key="1">
    <source>
        <dbReference type="ARBA" id="ARBA00022448"/>
    </source>
</evidence>
<feature type="transmembrane region" description="Helical" evidence="9">
    <location>
        <begin position="223"/>
        <end position="242"/>
    </location>
</feature>
<organism evidence="10 11">
    <name type="scientific">Floccifex porci</name>
    <dbReference type="NCBI Taxonomy" id="2606629"/>
    <lineage>
        <taxon>Bacteria</taxon>
        <taxon>Bacillati</taxon>
        <taxon>Bacillota</taxon>
        <taxon>Erysipelotrichia</taxon>
        <taxon>Erysipelotrichales</taxon>
        <taxon>Erysipelotrichaceae</taxon>
        <taxon>Floccifex</taxon>
    </lineage>
</organism>
<evidence type="ECO:0000256" key="5">
    <source>
        <dbReference type="ARBA" id="ARBA00022692"/>
    </source>
</evidence>
<evidence type="ECO:0000256" key="2">
    <source>
        <dbReference type="ARBA" id="ARBA00022553"/>
    </source>
</evidence>
<feature type="transmembrane region" description="Helical" evidence="9">
    <location>
        <begin position="133"/>
        <end position="151"/>
    </location>
</feature>
<proteinExistence type="predicted"/>
<feature type="transmembrane region" description="Helical" evidence="9">
    <location>
        <begin position="80"/>
        <end position="97"/>
    </location>
</feature>
<evidence type="ECO:0000256" key="6">
    <source>
        <dbReference type="ARBA" id="ARBA00022967"/>
    </source>
</evidence>
<feature type="transmembrane region" description="Helical" evidence="9">
    <location>
        <begin position="339"/>
        <end position="360"/>
    </location>
</feature>
<keyword evidence="8 9" id="KW-0472">Membrane</keyword>
<dbReference type="PANTHER" id="PTHR30578:SF0">
    <property type="entry name" value="ION-TRANSLOCATING OXIDOREDUCTASE COMPLEX SUBUNIT D"/>
    <property type="match status" value="1"/>
</dbReference>
<dbReference type="EMBL" id="VUMM01000001">
    <property type="protein sequence ID" value="MSS00651.1"/>
    <property type="molecule type" value="Genomic_DNA"/>
</dbReference>
<feature type="transmembrane region" description="Helical" evidence="9">
    <location>
        <begin position="20"/>
        <end position="41"/>
    </location>
</feature>
<keyword evidence="6" id="KW-1278">Translocase</keyword>
<keyword evidence="5 9" id="KW-0812">Transmembrane</keyword>
<feature type="transmembrane region" description="Helical" evidence="9">
    <location>
        <begin position="103"/>
        <end position="121"/>
    </location>
</feature>
<evidence type="ECO:0000256" key="8">
    <source>
        <dbReference type="ARBA" id="ARBA00023136"/>
    </source>
</evidence>
<dbReference type="GO" id="GO:0055085">
    <property type="term" value="P:transmembrane transport"/>
    <property type="evidence" value="ECO:0007669"/>
    <property type="project" value="InterPro"/>
</dbReference>
<feature type="transmembrane region" description="Helical" evidence="9">
    <location>
        <begin position="251"/>
        <end position="272"/>
    </location>
</feature>
<evidence type="ECO:0000313" key="10">
    <source>
        <dbReference type="EMBL" id="MSS00651.1"/>
    </source>
</evidence>
<keyword evidence="1" id="KW-0813">Transport</keyword>
<dbReference type="PANTHER" id="PTHR30578">
    <property type="entry name" value="ELECTRON TRANSPORT COMPLEX PROTEIN RNFD"/>
    <property type="match status" value="1"/>
</dbReference>
<dbReference type="RefSeq" id="WP_154459125.1">
    <property type="nucleotide sequence ID" value="NZ_VUMM01000001.1"/>
</dbReference>
<sequence>MKFNFHVSPNLKGKQTTQKIMRDLTIGLLIVFAASVLYYGMVWSYRYALQCILLLLSSLATVFVCEAVFAKVMKKEIKSYLLNSFGWVTAIILTLMVPVSTRIYALIIATAFCIVFGKLLFGGFGQNIFNPAAVGRATIFAAFAGMTTNLVTSATPTALLASSYHWLPSTAVALDAFLSEFGGFTGLALGLYPGALGETFTILILIVGIFLIIRDVIDWRIPVVYLGTIIVMSACIALFAGLDSYHGIPSVIWYPLLHLLTGGVVFGAVFMLTDPVTSPTSASGRTLFAMGAAILTVLIRVKANLPEGCLYSILLMNMFTPLIESVLDGKQLEVKKKAIKGFICFALIGLAISVFAATSIEPVSEKPAAKNLIIQEECL</sequence>
<accession>A0A7X2T3E9</accession>
<evidence type="ECO:0000256" key="3">
    <source>
        <dbReference type="ARBA" id="ARBA00022630"/>
    </source>
</evidence>
<name>A0A7X2T3E9_9FIRM</name>
<dbReference type="AlphaFoldDB" id="A0A7X2T3E9"/>
<gene>
    <name evidence="10" type="ORF">FYJ50_00720</name>
</gene>
<dbReference type="Pfam" id="PF03116">
    <property type="entry name" value="NQR2_RnfD_RnfE"/>
    <property type="match status" value="1"/>
</dbReference>